<dbReference type="InterPro" id="IPR017439">
    <property type="entry name" value="Amidohydrolase"/>
</dbReference>
<protein>
    <submittedName>
        <fullName evidence="3">Putative hydrolase YxeP</fullName>
        <ecNumber evidence="3">3.-.-.-</ecNumber>
    </submittedName>
</protein>
<dbReference type="NCBIfam" id="TIGR01891">
    <property type="entry name" value="amidohydrolases"/>
    <property type="match status" value="1"/>
</dbReference>
<feature type="binding site" evidence="1">
    <location>
        <position position="116"/>
    </location>
    <ligand>
        <name>Mn(2+)</name>
        <dbReference type="ChEBI" id="CHEBI:29035"/>
        <label>2</label>
    </ligand>
</feature>
<dbReference type="GO" id="GO:0016787">
    <property type="term" value="F:hydrolase activity"/>
    <property type="evidence" value="ECO:0007669"/>
    <property type="project" value="UniProtKB-KW"/>
</dbReference>
<dbReference type="InterPro" id="IPR011650">
    <property type="entry name" value="Peptidase_M20_dimer"/>
</dbReference>
<sequence>MIKDWESGGENMTILDKIEALSDKYEDYIIDMRRRIHSNPELSFREHETSSLVIGELEKLNIQTRSGIAGNGVLGVLQGHEKGKTVLLRADMDALPIQEELDVEFKSRNPGVMHACGHDIHTANLLGVAKILSDIRLDFKGTVMFMFQTGEEKGGGCKKMLDDGLLGSKSVDAALALHVMPVESCKLLLSKGNITANSDGFTIKIFGKSAHASRPQDGVDAIHIAGHVIVGLNSILSKNVDPGVSATFSIGKIKGGRANNIVPDYVELTGMIRADTEESRDAIRENLNSISRGIAESFGGHAETEVREGYPSIVNDEKLVDKIRDLFSRDLIVMGESVSEHKPLMTADDFGYISRIVPSVYYMVGTGDYAPQHSSKFFVDEKCIKLCTRTMAAGALRLLDTI</sequence>
<dbReference type="Gene3D" id="3.40.630.10">
    <property type="entry name" value="Zn peptidases"/>
    <property type="match status" value="1"/>
</dbReference>
<dbReference type="SUPFAM" id="SSF55031">
    <property type="entry name" value="Bacterial exopeptidase dimerisation domain"/>
    <property type="match status" value="1"/>
</dbReference>
<dbReference type="PANTHER" id="PTHR11014">
    <property type="entry name" value="PEPTIDASE M20 FAMILY MEMBER"/>
    <property type="match status" value="1"/>
</dbReference>
<feature type="binding site" evidence="1">
    <location>
        <position position="118"/>
    </location>
    <ligand>
        <name>Mn(2+)</name>
        <dbReference type="ChEBI" id="CHEBI:29035"/>
        <label>2</label>
    </ligand>
</feature>
<dbReference type="AlphaFoldDB" id="A0A1S1V8G9"/>
<name>A0A1S1V8G9_9FIRM</name>
<dbReference type="OrthoDB" id="9776731at2"/>
<feature type="binding site" evidence="1">
    <location>
        <position position="178"/>
    </location>
    <ligand>
        <name>Mn(2+)</name>
        <dbReference type="ChEBI" id="CHEBI:29035"/>
        <label>2</label>
    </ligand>
</feature>
<feature type="domain" description="Peptidase M20 dimerisation" evidence="2">
    <location>
        <begin position="197"/>
        <end position="291"/>
    </location>
</feature>
<dbReference type="CDD" id="cd03886">
    <property type="entry name" value="M20_Acy1"/>
    <property type="match status" value="1"/>
</dbReference>
<feature type="binding site" evidence="1">
    <location>
        <position position="152"/>
    </location>
    <ligand>
        <name>Mn(2+)</name>
        <dbReference type="ChEBI" id="CHEBI:29035"/>
        <label>2</label>
    </ligand>
</feature>
<proteinExistence type="predicted"/>
<dbReference type="InterPro" id="IPR036264">
    <property type="entry name" value="Bact_exopeptidase_dim_dom"/>
</dbReference>
<dbReference type="Pfam" id="PF07687">
    <property type="entry name" value="M20_dimer"/>
    <property type="match status" value="1"/>
</dbReference>
<gene>
    <name evidence="3" type="primary">yxeP_2</name>
    <name evidence="3" type="ORF">EUAN_14870</name>
</gene>
<comment type="caution">
    <text evidence="3">The sequence shown here is derived from an EMBL/GenBank/DDBJ whole genome shotgun (WGS) entry which is preliminary data.</text>
</comment>
<evidence type="ECO:0000259" key="2">
    <source>
        <dbReference type="Pfam" id="PF07687"/>
    </source>
</evidence>
<dbReference type="EMBL" id="MKIE01000005">
    <property type="protein sequence ID" value="OHW62039.1"/>
    <property type="molecule type" value="Genomic_DNA"/>
</dbReference>
<dbReference type="EC" id="3.-.-.-" evidence="3"/>
<dbReference type="Pfam" id="PF01546">
    <property type="entry name" value="Peptidase_M20"/>
    <property type="match status" value="1"/>
</dbReference>
<feature type="binding site" evidence="1">
    <location>
        <position position="373"/>
    </location>
    <ligand>
        <name>Mn(2+)</name>
        <dbReference type="ChEBI" id="CHEBI:29035"/>
        <label>2</label>
    </ligand>
</feature>
<evidence type="ECO:0000256" key="1">
    <source>
        <dbReference type="PIRSR" id="PIRSR005962-1"/>
    </source>
</evidence>
<dbReference type="PIRSF" id="PIRSF005962">
    <property type="entry name" value="Pept_M20D_amidohydro"/>
    <property type="match status" value="1"/>
</dbReference>
<dbReference type="GO" id="GO:0046872">
    <property type="term" value="F:metal ion binding"/>
    <property type="evidence" value="ECO:0007669"/>
    <property type="project" value="UniProtKB-KW"/>
</dbReference>
<dbReference type="STRING" id="39480.EUAN_14870"/>
<organism evidence="3 4">
    <name type="scientific">Andreesenia angusta</name>
    <dbReference type="NCBI Taxonomy" id="39480"/>
    <lineage>
        <taxon>Bacteria</taxon>
        <taxon>Bacillati</taxon>
        <taxon>Bacillota</taxon>
        <taxon>Tissierellia</taxon>
        <taxon>Tissierellales</taxon>
        <taxon>Gottschalkiaceae</taxon>
        <taxon>Andreesenia</taxon>
    </lineage>
</organism>
<keyword evidence="1" id="KW-0479">Metal-binding</keyword>
<evidence type="ECO:0000313" key="3">
    <source>
        <dbReference type="EMBL" id="OHW62039.1"/>
    </source>
</evidence>
<dbReference type="InterPro" id="IPR002933">
    <property type="entry name" value="Peptidase_M20"/>
</dbReference>
<accession>A0A1S1V8G9</accession>
<dbReference type="PANTHER" id="PTHR11014:SF63">
    <property type="entry name" value="METALLOPEPTIDASE, PUTATIVE (AFU_ORTHOLOGUE AFUA_6G09600)-RELATED"/>
    <property type="match status" value="1"/>
</dbReference>
<reference evidence="3 4" key="1">
    <citation type="submission" date="2016-09" db="EMBL/GenBank/DDBJ databases">
        <title>Genome sequence of Eubacterium angustum.</title>
        <authorList>
            <person name="Poehlein A."/>
            <person name="Daniel R."/>
        </authorList>
    </citation>
    <scope>NUCLEOTIDE SEQUENCE [LARGE SCALE GENOMIC DNA]</scope>
    <source>
        <strain evidence="3 4">DSM 1989</strain>
    </source>
</reference>
<keyword evidence="4" id="KW-1185">Reference proteome</keyword>
<dbReference type="Proteomes" id="UP000180254">
    <property type="component" value="Unassembled WGS sequence"/>
</dbReference>
<dbReference type="SUPFAM" id="SSF53187">
    <property type="entry name" value="Zn-dependent exopeptidases"/>
    <property type="match status" value="1"/>
</dbReference>
<keyword evidence="1" id="KW-0464">Manganese</keyword>
<evidence type="ECO:0000313" key="4">
    <source>
        <dbReference type="Proteomes" id="UP000180254"/>
    </source>
</evidence>
<dbReference type="Gene3D" id="3.30.70.360">
    <property type="match status" value="1"/>
</dbReference>
<keyword evidence="3" id="KW-0378">Hydrolase</keyword>
<comment type="cofactor">
    <cofactor evidence="1">
        <name>Mn(2+)</name>
        <dbReference type="ChEBI" id="CHEBI:29035"/>
    </cofactor>
    <text evidence="1">The Mn(2+) ion enhances activity.</text>
</comment>